<gene>
    <name evidence="1" type="ORF">MarbSA_12030</name>
</gene>
<reference evidence="1" key="1">
    <citation type="submission" date="2019-06" db="EMBL/GenBank/DDBJ databases">
        <title>Complete genome sequence of Methanobrevibacter arboriphilus strain SA.</title>
        <authorList>
            <person name="Asakawa S."/>
        </authorList>
    </citation>
    <scope>NUCLEOTIDE SEQUENCE</scope>
    <source>
        <strain evidence="1">SA</strain>
    </source>
</reference>
<dbReference type="EMBL" id="AP019779">
    <property type="protein sequence ID" value="BBL62163.1"/>
    <property type="molecule type" value="Genomic_DNA"/>
</dbReference>
<evidence type="ECO:0000313" key="2">
    <source>
        <dbReference type="Proteomes" id="UP000825015"/>
    </source>
</evidence>
<proteinExistence type="predicted"/>
<sequence length="107" mass="11517">MIAGNVNKSPKAAITGVDILSGSHPFSKLLSDINIVSGSIITLEITPANSEINVKSTKLMLSNPNIIHIPLAKNAKKIESIIVKISEDNMFSDKILERLNLGDNKPI</sequence>
<dbReference type="Proteomes" id="UP000825015">
    <property type="component" value="Chromosome"/>
</dbReference>
<name>A0ACA8R462_METAZ</name>
<evidence type="ECO:0000313" key="1">
    <source>
        <dbReference type="EMBL" id="BBL62163.1"/>
    </source>
</evidence>
<accession>A0ACA8R462</accession>
<keyword evidence="2" id="KW-1185">Reference proteome</keyword>
<organism evidence="1 2">
    <name type="scientific">Methanobrevibacter arboriphilus</name>
    <dbReference type="NCBI Taxonomy" id="39441"/>
    <lineage>
        <taxon>Archaea</taxon>
        <taxon>Methanobacteriati</taxon>
        <taxon>Methanobacteriota</taxon>
        <taxon>Methanomada group</taxon>
        <taxon>Methanobacteria</taxon>
        <taxon>Methanobacteriales</taxon>
        <taxon>Methanobacteriaceae</taxon>
        <taxon>Methanobrevibacter</taxon>
    </lineage>
</organism>
<protein>
    <submittedName>
        <fullName evidence="1">Uncharacterized protein</fullName>
    </submittedName>
</protein>